<dbReference type="EMBL" id="JACNJN010000135">
    <property type="protein sequence ID" value="MBC8335994.1"/>
    <property type="molecule type" value="Genomic_DNA"/>
</dbReference>
<dbReference type="InterPro" id="IPR002696">
    <property type="entry name" value="Membr_insert_effic_factor_YidD"/>
</dbReference>
<organism evidence="3 4">
    <name type="scientific">Candidatus Desulfolinea nitratireducens</name>
    <dbReference type="NCBI Taxonomy" id="2841698"/>
    <lineage>
        <taxon>Bacteria</taxon>
        <taxon>Bacillati</taxon>
        <taxon>Chloroflexota</taxon>
        <taxon>Anaerolineae</taxon>
        <taxon>Anaerolineales</taxon>
        <taxon>Anaerolineales incertae sedis</taxon>
        <taxon>Candidatus Desulfolinea</taxon>
    </lineage>
</organism>
<evidence type="ECO:0000256" key="1">
    <source>
        <dbReference type="HAMAP-Rule" id="MF_00386"/>
    </source>
</evidence>
<keyword evidence="1" id="KW-1003">Cell membrane</keyword>
<sequence>MSESYLPSEYPNEPGLRDLSRTPYYWPRWVFLAIIRLYQMTISRALPGGTCRYYPSCSHYGYQAIYKYGALKGSLMAIWRVLRCNPFSAGGHDPVP</sequence>
<dbReference type="AlphaFoldDB" id="A0A8J6NPX6"/>
<evidence type="ECO:0000256" key="2">
    <source>
        <dbReference type="SAM" id="MobiDB-lite"/>
    </source>
</evidence>
<comment type="subcellular location">
    <subcellularLocation>
        <location evidence="1">Cell membrane</location>
        <topology evidence="1">Peripheral membrane protein</topology>
        <orientation evidence="1">Cytoplasmic side</orientation>
    </subcellularLocation>
</comment>
<dbReference type="HAMAP" id="MF_00386">
    <property type="entry name" value="UPF0161_YidD"/>
    <property type="match status" value="1"/>
</dbReference>
<comment type="similarity">
    <text evidence="1">Belongs to the UPF0161 family.</text>
</comment>
<gene>
    <name evidence="3" type="primary">yidD</name>
    <name evidence="3" type="ORF">H8E29_12070</name>
</gene>
<dbReference type="NCBIfam" id="TIGR00278">
    <property type="entry name" value="membrane protein insertion efficiency factor YidD"/>
    <property type="match status" value="1"/>
</dbReference>
<protein>
    <recommendedName>
        <fullName evidence="1">Putative membrane protein insertion efficiency factor</fullName>
    </recommendedName>
</protein>
<dbReference type="PANTHER" id="PTHR33383">
    <property type="entry name" value="MEMBRANE PROTEIN INSERTION EFFICIENCY FACTOR-RELATED"/>
    <property type="match status" value="1"/>
</dbReference>
<reference evidence="3 4" key="1">
    <citation type="submission" date="2020-08" db="EMBL/GenBank/DDBJ databases">
        <title>Bridging the membrane lipid divide: bacteria of the FCB group superphylum have the potential to synthesize archaeal ether lipids.</title>
        <authorList>
            <person name="Villanueva L."/>
            <person name="Von Meijenfeldt F.A.B."/>
            <person name="Westbye A.B."/>
            <person name="Yadav S."/>
            <person name="Hopmans E.C."/>
            <person name="Dutilh B.E."/>
            <person name="Sinninghe Damste J.S."/>
        </authorList>
    </citation>
    <scope>NUCLEOTIDE SEQUENCE [LARGE SCALE GENOMIC DNA]</scope>
    <source>
        <strain evidence="3">NIOZ-UU36</strain>
    </source>
</reference>
<dbReference type="Proteomes" id="UP000614469">
    <property type="component" value="Unassembled WGS sequence"/>
</dbReference>
<comment type="caution">
    <text evidence="3">The sequence shown here is derived from an EMBL/GenBank/DDBJ whole genome shotgun (WGS) entry which is preliminary data.</text>
</comment>
<evidence type="ECO:0000313" key="3">
    <source>
        <dbReference type="EMBL" id="MBC8335994.1"/>
    </source>
</evidence>
<dbReference type="SMART" id="SM01234">
    <property type="entry name" value="Haemolytic"/>
    <property type="match status" value="1"/>
</dbReference>
<proteinExistence type="inferred from homology"/>
<dbReference type="GO" id="GO:0005886">
    <property type="term" value="C:plasma membrane"/>
    <property type="evidence" value="ECO:0007669"/>
    <property type="project" value="UniProtKB-SubCell"/>
</dbReference>
<dbReference type="PANTHER" id="PTHR33383:SF1">
    <property type="entry name" value="MEMBRANE PROTEIN INSERTION EFFICIENCY FACTOR-RELATED"/>
    <property type="match status" value="1"/>
</dbReference>
<accession>A0A8J6NPX6</accession>
<dbReference type="Pfam" id="PF01809">
    <property type="entry name" value="YidD"/>
    <property type="match status" value="1"/>
</dbReference>
<feature type="region of interest" description="Disordered" evidence="2">
    <location>
        <begin position="1"/>
        <end position="20"/>
    </location>
</feature>
<comment type="function">
    <text evidence="1">Could be involved in insertion of integral membrane proteins into the membrane.</text>
</comment>
<evidence type="ECO:0000313" key="4">
    <source>
        <dbReference type="Proteomes" id="UP000614469"/>
    </source>
</evidence>
<keyword evidence="1" id="KW-0472">Membrane</keyword>
<name>A0A8J6NPX6_9CHLR</name>